<keyword evidence="2" id="KW-1185">Reference proteome</keyword>
<evidence type="ECO:0000313" key="1">
    <source>
        <dbReference type="EMBL" id="TXK52386.1"/>
    </source>
</evidence>
<reference evidence="1 2" key="1">
    <citation type="submission" date="2019-08" db="EMBL/GenBank/DDBJ databases">
        <authorList>
            <person name="Shi S."/>
        </authorList>
    </citation>
    <scope>NUCLEOTIDE SEQUENCE [LARGE SCALE GENOMIC DNA]</scope>
    <source>
        <strain evidence="1 2">GY10130</strain>
    </source>
</reference>
<name>A0A5C8KE79_9BACT</name>
<gene>
    <name evidence="1" type="ORF">FVR03_01330</name>
</gene>
<dbReference type="EMBL" id="VRTY01000003">
    <property type="protein sequence ID" value="TXK52386.1"/>
    <property type="molecule type" value="Genomic_DNA"/>
</dbReference>
<dbReference type="RefSeq" id="WP_147919958.1">
    <property type="nucleotide sequence ID" value="NZ_VRTY01000003.1"/>
</dbReference>
<proteinExistence type="predicted"/>
<dbReference type="Pfam" id="PF20449">
    <property type="entry name" value="DUF6706"/>
    <property type="match status" value="1"/>
</dbReference>
<dbReference type="Proteomes" id="UP000321926">
    <property type="component" value="Unassembled WGS sequence"/>
</dbReference>
<protein>
    <submittedName>
        <fullName evidence="1">Uncharacterized protein</fullName>
    </submittedName>
</protein>
<evidence type="ECO:0000313" key="2">
    <source>
        <dbReference type="Proteomes" id="UP000321926"/>
    </source>
</evidence>
<dbReference type="InterPro" id="IPR046552">
    <property type="entry name" value="DUF6706"/>
</dbReference>
<organism evidence="1 2">
    <name type="scientific">Pontibacter qinzhouensis</name>
    <dbReference type="NCBI Taxonomy" id="2603253"/>
    <lineage>
        <taxon>Bacteria</taxon>
        <taxon>Pseudomonadati</taxon>
        <taxon>Bacteroidota</taxon>
        <taxon>Cytophagia</taxon>
        <taxon>Cytophagales</taxon>
        <taxon>Hymenobacteraceae</taxon>
        <taxon>Pontibacter</taxon>
    </lineage>
</organism>
<dbReference type="OrthoDB" id="1077308at2"/>
<accession>A0A5C8KE79</accession>
<sequence length="106" mass="11349">MTNLEAVQSVVGANYPLRETAYTKALIDAGLSPEGEYTIANRKSVDLCAAALILTLITSADIREGGYQVSISEKSVLLSIRSAILASHGVPDHTKPTINANPTYMW</sequence>
<dbReference type="AlphaFoldDB" id="A0A5C8KE79"/>
<comment type="caution">
    <text evidence="1">The sequence shown here is derived from an EMBL/GenBank/DDBJ whole genome shotgun (WGS) entry which is preliminary data.</text>
</comment>